<dbReference type="RefSeq" id="WP_160179257.1">
    <property type="nucleotide sequence ID" value="NZ_CP047656.1"/>
</dbReference>
<dbReference type="Proteomes" id="UP000464524">
    <property type="component" value="Chromosome"/>
</dbReference>
<dbReference type="EMBL" id="CP047656">
    <property type="protein sequence ID" value="QHJ11533.1"/>
    <property type="molecule type" value="Genomic_DNA"/>
</dbReference>
<proteinExistence type="predicted"/>
<dbReference type="KEGG" id="pmes:FX988_01767"/>
<sequence>MTLFNATNLTSTSHKRARTSLIQISFWLFCGLLIQPVSAQENNQMSALELANKVLTRAANDGRAGNMHFTLHNDSGGVRKRSALFVHSVHQGDTKIGIYFTAPAALQNTGFLSYDKVSGSDENWLYLPATDRVRKLPASSKGDYFMGTDLTYGDIKDNFKFTLLDWDFALGEEQIVEQKRYLVLKGISKSSGKASELGYSSFVARVDPDTYFPLEINYTDVDGIPLKTISVKRLERISDAWIATHFIVTNTQLAHKTDVVLSDVKHIPDLPQSILTADELSYGVPSIAGL</sequence>
<evidence type="ECO:0000313" key="3">
    <source>
        <dbReference type="Proteomes" id="UP000464524"/>
    </source>
</evidence>
<dbReference type="AlphaFoldDB" id="A0A857JHW8"/>
<gene>
    <name evidence="2" type="ORF">FX988_01767</name>
</gene>
<evidence type="ECO:0000313" key="2">
    <source>
        <dbReference type="EMBL" id="QHJ11533.1"/>
    </source>
</evidence>
<reference evidence="2 3" key="1">
    <citation type="submission" date="2019-12" db="EMBL/GenBank/DDBJ databases">
        <title>Genome sequencing and assembly of endphytes of Porphyra tenera.</title>
        <authorList>
            <person name="Park J.M."/>
            <person name="Shin R."/>
            <person name="Jo S.H."/>
        </authorList>
    </citation>
    <scope>NUCLEOTIDE SEQUENCE [LARGE SCALE GENOMIC DNA]</scope>
    <source>
        <strain evidence="2 3">GPM4</strain>
    </source>
</reference>
<protein>
    <recommendedName>
        <fullName evidence="1">Uncharacterized protein TP-0789 domain-containing protein</fullName>
    </recommendedName>
</protein>
<dbReference type="Pfam" id="PF17131">
    <property type="entry name" value="LolA_like"/>
    <property type="match status" value="1"/>
</dbReference>
<evidence type="ECO:0000259" key="1">
    <source>
        <dbReference type="Pfam" id="PF17131"/>
    </source>
</evidence>
<dbReference type="Gene3D" id="2.50.20.10">
    <property type="entry name" value="Lipoprotein localisation LolA/LolB/LppX"/>
    <property type="match status" value="1"/>
</dbReference>
<accession>A0A857JHW8</accession>
<dbReference type="CDD" id="cd16329">
    <property type="entry name" value="LolA_like"/>
    <property type="match status" value="1"/>
</dbReference>
<dbReference type="OrthoDB" id="9803781at2"/>
<feature type="domain" description="Uncharacterized protein TP-0789" evidence="1">
    <location>
        <begin position="92"/>
        <end position="280"/>
    </location>
</feature>
<keyword evidence="3" id="KW-1185">Reference proteome</keyword>
<organism evidence="2 3">
    <name type="scientific">Paraglaciecola mesophila</name>
    <dbReference type="NCBI Taxonomy" id="197222"/>
    <lineage>
        <taxon>Bacteria</taxon>
        <taxon>Pseudomonadati</taxon>
        <taxon>Pseudomonadota</taxon>
        <taxon>Gammaproteobacteria</taxon>
        <taxon>Alteromonadales</taxon>
        <taxon>Alteromonadaceae</taxon>
        <taxon>Paraglaciecola</taxon>
    </lineage>
</organism>
<dbReference type="InterPro" id="IPR033399">
    <property type="entry name" value="TP_0789-like"/>
</dbReference>
<name>A0A857JHW8_9ALTE</name>